<dbReference type="OrthoDB" id="663853at2"/>
<dbReference type="Proteomes" id="UP000244174">
    <property type="component" value="Unassembled WGS sequence"/>
</dbReference>
<dbReference type="RefSeq" id="WP_108171546.1">
    <property type="nucleotide sequence ID" value="NZ_QBKQ01000002.1"/>
</dbReference>
<dbReference type="AlphaFoldDB" id="A0A2T6AGX7"/>
<evidence type="ECO:0000259" key="2">
    <source>
        <dbReference type="Pfam" id="PF01648"/>
    </source>
</evidence>
<proteinExistence type="predicted"/>
<evidence type="ECO:0000256" key="1">
    <source>
        <dbReference type="ARBA" id="ARBA00022679"/>
    </source>
</evidence>
<name>A0A2T6AGX7_9FLAO</name>
<dbReference type="Gene3D" id="3.90.470.20">
    <property type="entry name" value="4'-phosphopantetheinyl transferase domain"/>
    <property type="match status" value="1"/>
</dbReference>
<dbReference type="GO" id="GO:0008897">
    <property type="term" value="F:holo-[acyl-carrier-protein] synthase activity"/>
    <property type="evidence" value="ECO:0007669"/>
    <property type="project" value="InterPro"/>
</dbReference>
<protein>
    <submittedName>
        <fullName evidence="3">Phosphopantetheinyl transferase (Holo-ACP synthase)</fullName>
    </submittedName>
</protein>
<gene>
    <name evidence="3" type="ORF">C8P64_1614</name>
</gene>
<accession>A0A2T6AGX7</accession>
<dbReference type="GO" id="GO:0000287">
    <property type="term" value="F:magnesium ion binding"/>
    <property type="evidence" value="ECO:0007669"/>
    <property type="project" value="InterPro"/>
</dbReference>
<comment type="caution">
    <text evidence="3">The sequence shown here is derived from an EMBL/GenBank/DDBJ whole genome shotgun (WGS) entry which is preliminary data.</text>
</comment>
<dbReference type="InterPro" id="IPR037143">
    <property type="entry name" value="4-PPantetheinyl_Trfase_dom_sf"/>
</dbReference>
<keyword evidence="1 3" id="KW-0808">Transferase</keyword>
<feature type="domain" description="4'-phosphopantetheinyl transferase" evidence="2">
    <location>
        <begin position="2"/>
        <end position="77"/>
    </location>
</feature>
<reference evidence="3 4" key="1">
    <citation type="submission" date="2018-04" db="EMBL/GenBank/DDBJ databases">
        <title>Genomic Encyclopedia of Archaeal and Bacterial Type Strains, Phase II (KMG-II): from individual species to whole genera.</title>
        <authorList>
            <person name="Goeker M."/>
        </authorList>
    </citation>
    <scope>NUCLEOTIDE SEQUENCE [LARGE SCALE GENOMIC DNA]</scope>
    <source>
        <strain evidence="3 4">DSM 23082</strain>
    </source>
</reference>
<keyword evidence="4" id="KW-1185">Reference proteome</keyword>
<evidence type="ECO:0000313" key="4">
    <source>
        <dbReference type="Proteomes" id="UP000244174"/>
    </source>
</evidence>
<organism evidence="3 4">
    <name type="scientific">Christiangramia gaetbulicola</name>
    <dbReference type="NCBI Taxonomy" id="703340"/>
    <lineage>
        <taxon>Bacteria</taxon>
        <taxon>Pseudomonadati</taxon>
        <taxon>Bacteroidota</taxon>
        <taxon>Flavobacteriia</taxon>
        <taxon>Flavobacteriales</taxon>
        <taxon>Flavobacteriaceae</taxon>
        <taxon>Christiangramia</taxon>
    </lineage>
</organism>
<dbReference type="EMBL" id="QBKQ01000002">
    <property type="protein sequence ID" value="PTX43088.1"/>
    <property type="molecule type" value="Genomic_DNA"/>
</dbReference>
<dbReference type="SUPFAM" id="SSF56214">
    <property type="entry name" value="4'-phosphopantetheinyl transferase"/>
    <property type="match status" value="1"/>
</dbReference>
<dbReference type="Pfam" id="PF01648">
    <property type="entry name" value="ACPS"/>
    <property type="match status" value="1"/>
</dbReference>
<sequence length="186" mass="21017">MIGNDIIDLEIARAERKSENIRYMSKVFSEEEMNQIINSNDPELCLWKLWAMKETAYKAHQRSFDLPRKLNPKAFSCVLDISNSGGKVSIDDSVYDIELNITSGYLHATSSSEKVSKNVFQINKDSAFDLITVITDNYHFTTEDFSIKKNAHGIPSIVAEDHSIEIPFSLSHHGKFTAFAIPLINS</sequence>
<dbReference type="InterPro" id="IPR008278">
    <property type="entry name" value="4-PPantetheinyl_Trfase_dom"/>
</dbReference>
<evidence type="ECO:0000313" key="3">
    <source>
        <dbReference type="EMBL" id="PTX43088.1"/>
    </source>
</evidence>